<gene>
    <name evidence="1" type="ORF">GKS16_06530</name>
</gene>
<comment type="caution">
    <text evidence="1">The sequence shown here is derived from an EMBL/GenBank/DDBJ whole genome shotgun (WGS) entry which is preliminary data.</text>
</comment>
<sequence length="101" mass="12096">MTYELCLEYGTYPLTVKDPFLGQDQELPDVFQKDQKLVDMLDLINDLFHELFLTIECQFHYIGHEFPEKRAKIASLYQEIVEYLKEHFSDQDIIFHSLLIH</sequence>
<dbReference type="Proteomes" id="UP000483839">
    <property type="component" value="Unassembled WGS sequence"/>
</dbReference>
<accession>A0A2X4ELX6</accession>
<reference evidence="1 2" key="1">
    <citation type="submission" date="2019-11" db="EMBL/GenBank/DDBJ databases">
        <title>Streptococcus uberis isolated from clinical mastitis cases on a southeastern Queensland dairy.</title>
        <authorList>
            <person name="Workentine M.L."/>
            <person name="Price R."/>
            <person name="Olchowy T."/>
        </authorList>
    </citation>
    <scope>NUCLEOTIDE SEQUENCE [LARGE SCALE GENOMIC DNA]</scope>
    <source>
        <strain evidence="1 2">OLC4459-A17</strain>
    </source>
</reference>
<name>A0A2X4ELX6_STRUB</name>
<dbReference type="AlphaFoldDB" id="A0A2X4ELX6"/>
<dbReference type="GeneID" id="93826418"/>
<dbReference type="OMA" id="FHYIGHE"/>
<protein>
    <submittedName>
        <fullName evidence="1">Uncharacterized protein</fullName>
    </submittedName>
</protein>
<dbReference type="EMBL" id="WLXI01000047">
    <property type="protein sequence ID" value="MTD01923.1"/>
    <property type="molecule type" value="Genomic_DNA"/>
</dbReference>
<organism evidence="1 2">
    <name type="scientific">Streptococcus uberis</name>
    <dbReference type="NCBI Taxonomy" id="1349"/>
    <lineage>
        <taxon>Bacteria</taxon>
        <taxon>Bacillati</taxon>
        <taxon>Bacillota</taxon>
        <taxon>Bacilli</taxon>
        <taxon>Lactobacillales</taxon>
        <taxon>Streptococcaceae</taxon>
        <taxon>Streptococcus</taxon>
    </lineage>
</organism>
<evidence type="ECO:0000313" key="1">
    <source>
        <dbReference type="EMBL" id="MTD01923.1"/>
    </source>
</evidence>
<proteinExistence type="predicted"/>
<dbReference type="RefSeq" id="WP_012658626.1">
    <property type="nucleotide sequence ID" value="NZ_BAABQA010000003.1"/>
</dbReference>
<evidence type="ECO:0000313" key="2">
    <source>
        <dbReference type="Proteomes" id="UP000483839"/>
    </source>
</evidence>